<accession>A0A9P6BVJ5</accession>
<proteinExistence type="predicted"/>
<dbReference type="CDD" id="cd00882">
    <property type="entry name" value="Ras_like_GTPase"/>
    <property type="match status" value="1"/>
</dbReference>
<protein>
    <recommendedName>
        <fullName evidence="1">G domain-containing protein</fullName>
    </recommendedName>
</protein>
<feature type="domain" description="G" evidence="1">
    <location>
        <begin position="2"/>
        <end position="95"/>
    </location>
</feature>
<gene>
    <name evidence="2" type="ORF">P691DRAFT_628832</name>
</gene>
<feature type="non-terminal residue" evidence="2">
    <location>
        <position position="199"/>
    </location>
</feature>
<dbReference type="OrthoDB" id="8954335at2759"/>
<evidence type="ECO:0000313" key="3">
    <source>
        <dbReference type="Proteomes" id="UP000807342"/>
    </source>
</evidence>
<keyword evidence="3" id="KW-1185">Reference proteome</keyword>
<dbReference type="InterPro" id="IPR027417">
    <property type="entry name" value="P-loop_NTPase"/>
</dbReference>
<comment type="caution">
    <text evidence="2">The sequence shown here is derived from an EMBL/GenBank/DDBJ whole genome shotgun (WGS) entry which is preliminary data.</text>
</comment>
<dbReference type="EMBL" id="MU151760">
    <property type="protein sequence ID" value="KAF9441876.1"/>
    <property type="molecule type" value="Genomic_DNA"/>
</dbReference>
<reference evidence="2" key="1">
    <citation type="submission" date="2020-11" db="EMBL/GenBank/DDBJ databases">
        <authorList>
            <consortium name="DOE Joint Genome Institute"/>
            <person name="Ahrendt S."/>
            <person name="Riley R."/>
            <person name="Andreopoulos W."/>
            <person name="Labutti K."/>
            <person name="Pangilinan J."/>
            <person name="Ruiz-Duenas F.J."/>
            <person name="Barrasa J.M."/>
            <person name="Sanchez-Garcia M."/>
            <person name="Camarero S."/>
            <person name="Miyauchi S."/>
            <person name="Serrano A."/>
            <person name="Linde D."/>
            <person name="Babiker R."/>
            <person name="Drula E."/>
            <person name="Ayuso-Fernandez I."/>
            <person name="Pacheco R."/>
            <person name="Padilla G."/>
            <person name="Ferreira P."/>
            <person name="Barriuso J."/>
            <person name="Kellner H."/>
            <person name="Castanera R."/>
            <person name="Alfaro M."/>
            <person name="Ramirez L."/>
            <person name="Pisabarro A.G."/>
            <person name="Kuo A."/>
            <person name="Tritt A."/>
            <person name="Lipzen A."/>
            <person name="He G."/>
            <person name="Yan M."/>
            <person name="Ng V."/>
            <person name="Cullen D."/>
            <person name="Martin F."/>
            <person name="Rosso M.-N."/>
            <person name="Henrissat B."/>
            <person name="Hibbett D."/>
            <person name="Martinez A.T."/>
            <person name="Grigoriev I.V."/>
        </authorList>
    </citation>
    <scope>NUCLEOTIDE SEQUENCE</scope>
    <source>
        <strain evidence="2">MF-IS2</strain>
    </source>
</reference>
<dbReference type="Proteomes" id="UP000807342">
    <property type="component" value="Unassembled WGS sequence"/>
</dbReference>
<dbReference type="Pfam" id="PF01926">
    <property type="entry name" value="MMR_HSR1"/>
    <property type="match status" value="1"/>
</dbReference>
<dbReference type="SUPFAM" id="SSF52540">
    <property type="entry name" value="P-loop containing nucleoside triphosphate hydrolases"/>
    <property type="match status" value="1"/>
</dbReference>
<organism evidence="2 3">
    <name type="scientific">Macrolepiota fuliginosa MF-IS2</name>
    <dbReference type="NCBI Taxonomy" id="1400762"/>
    <lineage>
        <taxon>Eukaryota</taxon>
        <taxon>Fungi</taxon>
        <taxon>Dikarya</taxon>
        <taxon>Basidiomycota</taxon>
        <taxon>Agaricomycotina</taxon>
        <taxon>Agaricomycetes</taxon>
        <taxon>Agaricomycetidae</taxon>
        <taxon>Agaricales</taxon>
        <taxon>Agaricineae</taxon>
        <taxon>Agaricaceae</taxon>
        <taxon>Macrolepiota</taxon>
    </lineage>
</organism>
<dbReference type="AlphaFoldDB" id="A0A9P6BVJ5"/>
<dbReference type="Gene3D" id="3.40.50.300">
    <property type="entry name" value="P-loop containing nucleotide triphosphate hydrolases"/>
    <property type="match status" value="1"/>
</dbReference>
<evidence type="ECO:0000259" key="1">
    <source>
        <dbReference type="Pfam" id="PF01926"/>
    </source>
</evidence>
<name>A0A9P6BVJ5_9AGAR</name>
<evidence type="ECO:0000313" key="2">
    <source>
        <dbReference type="EMBL" id="KAF9441876.1"/>
    </source>
</evidence>
<sequence length="199" mass="21869">MGPVGAGKSTFIKVATGAENIQIGDALTSCTQDIQVVRCCNPSLGGDVIFVDTPGFDDTYKPDAQILGEIADWLRETCAAGIKLSGILYVHRITDRITNTPSRNLDMFQQLCGLSALSNVILVTTNWGQFQTVDEGIKNEEGLRNNWQPLLDSGSQMLRFEYTCTSAWNIINALLTNKKPLEIQREMVDENRPSPQTSA</sequence>
<dbReference type="InterPro" id="IPR006073">
    <property type="entry name" value="GTP-bd"/>
</dbReference>
<dbReference type="GO" id="GO:0005525">
    <property type="term" value="F:GTP binding"/>
    <property type="evidence" value="ECO:0007669"/>
    <property type="project" value="InterPro"/>
</dbReference>